<evidence type="ECO:0000313" key="12">
    <source>
        <dbReference type="Proteomes" id="UP000316852"/>
    </source>
</evidence>
<dbReference type="EMBL" id="VBOW01000071">
    <property type="protein sequence ID" value="TMQ56984.1"/>
    <property type="molecule type" value="Genomic_DNA"/>
</dbReference>
<accession>A0A538T0E6</accession>
<evidence type="ECO:0000256" key="6">
    <source>
        <dbReference type="ARBA" id="ARBA00022884"/>
    </source>
</evidence>
<dbReference type="HAMAP" id="MF_00607">
    <property type="entry name" value="16SrRNA_methyltr_A"/>
    <property type="match status" value="1"/>
</dbReference>
<dbReference type="GO" id="GO:0052908">
    <property type="term" value="F:16S rRNA (adenine(1518)-N(6)/adenine(1519)-N(6))-dimethyltransferase activity"/>
    <property type="evidence" value="ECO:0007669"/>
    <property type="project" value="UniProtKB-EC"/>
</dbReference>
<evidence type="ECO:0000256" key="2">
    <source>
        <dbReference type="ARBA" id="ARBA00022552"/>
    </source>
</evidence>
<proteinExistence type="inferred from homology"/>
<keyword evidence="5 7" id="KW-0949">S-adenosyl-L-methionine</keyword>
<dbReference type="PROSITE" id="PS51689">
    <property type="entry name" value="SAM_RNA_A_N6_MT"/>
    <property type="match status" value="1"/>
</dbReference>
<feature type="compositionally biased region" description="Low complexity" evidence="9">
    <location>
        <begin position="36"/>
        <end position="51"/>
    </location>
</feature>
<dbReference type="InterPro" id="IPR023165">
    <property type="entry name" value="rRNA_Ade_diMease-like_C"/>
</dbReference>
<comment type="catalytic activity">
    <reaction evidence="7">
        <text>adenosine(1518)/adenosine(1519) in 16S rRNA + 4 S-adenosyl-L-methionine = N(6)-dimethyladenosine(1518)/N(6)-dimethyladenosine(1519) in 16S rRNA + 4 S-adenosyl-L-homocysteine + 4 H(+)</text>
        <dbReference type="Rhea" id="RHEA:19609"/>
        <dbReference type="Rhea" id="RHEA-COMP:10232"/>
        <dbReference type="Rhea" id="RHEA-COMP:10233"/>
        <dbReference type="ChEBI" id="CHEBI:15378"/>
        <dbReference type="ChEBI" id="CHEBI:57856"/>
        <dbReference type="ChEBI" id="CHEBI:59789"/>
        <dbReference type="ChEBI" id="CHEBI:74411"/>
        <dbReference type="ChEBI" id="CHEBI:74493"/>
        <dbReference type="EC" id="2.1.1.182"/>
    </reaction>
</comment>
<dbReference type="SMART" id="SM00650">
    <property type="entry name" value="rADc"/>
    <property type="match status" value="1"/>
</dbReference>
<keyword evidence="1 7" id="KW-0963">Cytoplasm</keyword>
<feature type="binding site" evidence="7 8">
    <location>
        <position position="67"/>
    </location>
    <ligand>
        <name>S-adenosyl-L-methionine</name>
        <dbReference type="ChEBI" id="CHEBI:59789"/>
    </ligand>
</feature>
<evidence type="ECO:0000259" key="10">
    <source>
        <dbReference type="SMART" id="SM00650"/>
    </source>
</evidence>
<feature type="binding site" evidence="7 8">
    <location>
        <position position="114"/>
    </location>
    <ligand>
        <name>S-adenosyl-L-methionine</name>
        <dbReference type="ChEBI" id="CHEBI:59789"/>
    </ligand>
</feature>
<feature type="binding site" evidence="7 8">
    <location>
        <position position="93"/>
    </location>
    <ligand>
        <name>S-adenosyl-L-methionine</name>
        <dbReference type="ChEBI" id="CHEBI:59789"/>
    </ligand>
</feature>
<keyword evidence="3 7" id="KW-0489">Methyltransferase</keyword>
<evidence type="ECO:0000256" key="7">
    <source>
        <dbReference type="HAMAP-Rule" id="MF_00607"/>
    </source>
</evidence>
<dbReference type="PANTHER" id="PTHR11727">
    <property type="entry name" value="DIMETHYLADENOSINE TRANSFERASE"/>
    <property type="match status" value="1"/>
</dbReference>
<feature type="binding site" evidence="7 8">
    <location>
        <position position="160"/>
    </location>
    <ligand>
        <name>S-adenosyl-L-methionine</name>
        <dbReference type="ChEBI" id="CHEBI:59789"/>
    </ligand>
</feature>
<evidence type="ECO:0000256" key="9">
    <source>
        <dbReference type="SAM" id="MobiDB-lite"/>
    </source>
</evidence>
<dbReference type="InterPro" id="IPR029063">
    <property type="entry name" value="SAM-dependent_MTases_sf"/>
</dbReference>
<name>A0A538T0E6_UNCEI</name>
<feature type="domain" description="Ribosomal RNA adenine methylase transferase N-terminal" evidence="10">
    <location>
        <begin position="74"/>
        <end position="245"/>
    </location>
</feature>
<dbReference type="InterPro" id="IPR011530">
    <property type="entry name" value="rRNA_adenine_dimethylase"/>
</dbReference>
<evidence type="ECO:0000256" key="3">
    <source>
        <dbReference type="ARBA" id="ARBA00022603"/>
    </source>
</evidence>
<organism evidence="11 12">
    <name type="scientific">Eiseniibacteriota bacterium</name>
    <dbReference type="NCBI Taxonomy" id="2212470"/>
    <lineage>
        <taxon>Bacteria</taxon>
        <taxon>Candidatus Eiseniibacteriota</taxon>
    </lineage>
</organism>
<feature type="binding site" evidence="7 8">
    <location>
        <position position="69"/>
    </location>
    <ligand>
        <name>S-adenosyl-L-methionine</name>
        <dbReference type="ChEBI" id="CHEBI:59789"/>
    </ligand>
</feature>
<evidence type="ECO:0000256" key="8">
    <source>
        <dbReference type="PROSITE-ProRule" id="PRU01026"/>
    </source>
</evidence>
<evidence type="ECO:0000256" key="1">
    <source>
        <dbReference type="ARBA" id="ARBA00022490"/>
    </source>
</evidence>
<dbReference type="Gene3D" id="1.10.8.100">
    <property type="entry name" value="Ribosomal RNA adenine dimethylase-like, domain 2"/>
    <property type="match status" value="1"/>
</dbReference>
<keyword evidence="6 7" id="KW-0694">RNA-binding</keyword>
<evidence type="ECO:0000256" key="4">
    <source>
        <dbReference type="ARBA" id="ARBA00022679"/>
    </source>
</evidence>
<dbReference type="Pfam" id="PF00398">
    <property type="entry name" value="RrnaAD"/>
    <property type="match status" value="1"/>
</dbReference>
<dbReference type="SUPFAM" id="SSF53335">
    <property type="entry name" value="S-adenosyl-L-methionine-dependent methyltransferases"/>
    <property type="match status" value="1"/>
</dbReference>
<keyword evidence="4 7" id="KW-0808">Transferase</keyword>
<reference evidence="11 12" key="1">
    <citation type="journal article" date="2019" name="Nat. Microbiol.">
        <title>Mediterranean grassland soil C-N compound turnover is dependent on rainfall and depth, and is mediated by genomically divergent microorganisms.</title>
        <authorList>
            <person name="Diamond S."/>
            <person name="Andeer P.F."/>
            <person name="Li Z."/>
            <person name="Crits-Christoph A."/>
            <person name="Burstein D."/>
            <person name="Anantharaman K."/>
            <person name="Lane K.R."/>
            <person name="Thomas B.C."/>
            <person name="Pan C."/>
            <person name="Northen T.R."/>
            <person name="Banfield J.F."/>
        </authorList>
    </citation>
    <scope>NUCLEOTIDE SEQUENCE [LARGE SCALE GENOMIC DNA]</scope>
    <source>
        <strain evidence="11">WS_6</strain>
    </source>
</reference>
<feature type="compositionally biased region" description="Basic residues" evidence="9">
    <location>
        <begin position="1"/>
        <end position="17"/>
    </location>
</feature>
<feature type="binding site" evidence="7 8">
    <location>
        <position position="139"/>
    </location>
    <ligand>
        <name>S-adenosyl-L-methionine</name>
        <dbReference type="ChEBI" id="CHEBI:59789"/>
    </ligand>
</feature>
<comment type="caution">
    <text evidence="11">The sequence shown here is derived from an EMBL/GenBank/DDBJ whole genome shotgun (WGS) entry which is preliminary data.</text>
</comment>
<comment type="similarity">
    <text evidence="7">Belongs to the class I-like SAM-binding methyltransferase superfamily. rRNA adenine N(6)-methyltransferase family. RsmA subfamily.</text>
</comment>
<dbReference type="Proteomes" id="UP000316852">
    <property type="component" value="Unassembled WGS sequence"/>
</dbReference>
<comment type="function">
    <text evidence="7">Specifically dimethylates two adjacent adenosines (A1518 and A1519) in the loop of a conserved hairpin near the 3'-end of 16S rRNA in the 30S particle. May play a critical role in biogenesis of 30S subunits.</text>
</comment>
<dbReference type="Gene3D" id="3.40.50.150">
    <property type="entry name" value="Vaccinia Virus protein VP39"/>
    <property type="match status" value="1"/>
</dbReference>
<dbReference type="CDD" id="cd02440">
    <property type="entry name" value="AdoMet_MTases"/>
    <property type="match status" value="1"/>
</dbReference>
<dbReference type="InterPro" id="IPR020596">
    <property type="entry name" value="rRNA_Ade_Mease_Trfase_CS"/>
</dbReference>
<dbReference type="InterPro" id="IPR001737">
    <property type="entry name" value="KsgA/Erm"/>
</dbReference>
<protein>
    <recommendedName>
        <fullName evidence="7">Ribosomal RNA small subunit methyltransferase A</fullName>
        <ecNumber evidence="7">2.1.1.182</ecNumber>
    </recommendedName>
    <alternativeName>
        <fullName evidence="7">16S rRNA (adenine(1518)-N(6)/adenine(1519)-N(6))-dimethyltransferase</fullName>
    </alternativeName>
    <alternativeName>
        <fullName evidence="7">16S rRNA dimethyladenosine transferase</fullName>
    </alternativeName>
    <alternativeName>
        <fullName evidence="7">16S rRNA dimethylase</fullName>
    </alternativeName>
    <alternativeName>
        <fullName evidence="7">S-adenosylmethionine-6-N', N'-adenosyl(rRNA) dimethyltransferase</fullName>
    </alternativeName>
</protein>
<dbReference type="GO" id="GO:0005829">
    <property type="term" value="C:cytosol"/>
    <property type="evidence" value="ECO:0007669"/>
    <property type="project" value="TreeGrafter"/>
</dbReference>
<dbReference type="AlphaFoldDB" id="A0A538T0E6"/>
<feature type="region of interest" description="Disordered" evidence="9">
    <location>
        <begin position="1"/>
        <end position="57"/>
    </location>
</feature>
<gene>
    <name evidence="7 11" type="primary">rsmA</name>
    <name evidence="7" type="synonym">ksgA</name>
    <name evidence="11" type="ORF">E6K76_11760</name>
</gene>
<dbReference type="NCBIfam" id="TIGR00755">
    <property type="entry name" value="ksgA"/>
    <property type="match status" value="1"/>
</dbReference>
<comment type="subcellular location">
    <subcellularLocation>
        <location evidence="7">Cytoplasm</location>
    </subcellularLocation>
</comment>
<dbReference type="PANTHER" id="PTHR11727:SF7">
    <property type="entry name" value="DIMETHYLADENOSINE TRANSFERASE-RELATED"/>
    <property type="match status" value="1"/>
</dbReference>
<sequence>MRGRSGSRRGRSRKPPTRPREASSVSRAGRRGAGRRGAPPSASSATSGVPARLRDLGVRPSKRLGQNFLCDPRVARRIADWIEDPLEPIVEIGPGLGALSIELASTGRPFVAVELDFRLAEHMEEELRPFPKARVVRGDILDRPVGALIPEAGQVTVVGNLPYSITTPALEWILGQKERVGRALLMVQREFAERLTAKPGSKEYGSISVFVGLNAHIKRCFRVSPGAFYPRPEVDSTVLEVTPRPYPGTSAEEREAASRMARAAMGARRKTLANALARGLGLAAGEARALLEEARLDPDRRGETLSIPEFAALARAWIGRGRPGGDG</sequence>
<keyword evidence="2 7" id="KW-0698">rRNA processing</keyword>
<dbReference type="PROSITE" id="PS01131">
    <property type="entry name" value="RRNA_A_DIMETH"/>
    <property type="match status" value="1"/>
</dbReference>
<dbReference type="EC" id="2.1.1.182" evidence="7"/>
<evidence type="ECO:0000313" key="11">
    <source>
        <dbReference type="EMBL" id="TMQ56984.1"/>
    </source>
</evidence>
<dbReference type="InterPro" id="IPR020598">
    <property type="entry name" value="rRNA_Ade_methylase_Trfase_N"/>
</dbReference>
<dbReference type="GO" id="GO:0003723">
    <property type="term" value="F:RNA binding"/>
    <property type="evidence" value="ECO:0007669"/>
    <property type="project" value="UniProtKB-UniRule"/>
</dbReference>
<evidence type="ECO:0000256" key="5">
    <source>
        <dbReference type="ARBA" id="ARBA00022691"/>
    </source>
</evidence>